<dbReference type="InterPro" id="IPR016035">
    <property type="entry name" value="Acyl_Trfase/lysoPLipase"/>
</dbReference>
<name>A0A4Z0YUT4_9PEZI</name>
<dbReference type="InterPro" id="IPR027417">
    <property type="entry name" value="P-loop_NTPase"/>
</dbReference>
<evidence type="ECO:0000256" key="1">
    <source>
        <dbReference type="ARBA" id="ARBA00022723"/>
    </source>
</evidence>
<evidence type="ECO:0000256" key="8">
    <source>
        <dbReference type="PROSITE-ProRule" id="PRU01161"/>
    </source>
</evidence>
<evidence type="ECO:0000313" key="13">
    <source>
        <dbReference type="Proteomes" id="UP000297716"/>
    </source>
</evidence>
<feature type="domain" description="PNPLA" evidence="11">
    <location>
        <begin position="667"/>
        <end position="880"/>
    </location>
</feature>
<dbReference type="GO" id="GO:0016020">
    <property type="term" value="C:membrane"/>
    <property type="evidence" value="ECO:0007669"/>
    <property type="project" value="TreeGrafter"/>
</dbReference>
<sequence>MPGAVGWNGKPHEKADPRVVDRLRQILEPTRTEEEHEAELLEDQDTTWFGYGRDASNHPQLYDYGRFAAIVAETHTEEMGERYPQLASFIGETGAGKSTLIKLLIDRQDLASPQGSKYYSPVTSSNQDRIATTGDVHLYADPSTLYATNPLLFIDCEGLNGGEATPKQLRQAQDSPSSHSAASHSRRYATPRKIEWAQTPQTQKREFAVGQLYPRILYTFSDVVVFVLRNPRSFESTVLHKLIKWGAASIDKSINQPVLPHAIIVLNATDTNVDDKEWDVSKATQMLLSDISDAIRREPVLQQYAQIWRQRGRRLNTTKELLECYYASISVVRVPYKGSYMLMNEQAGKLSDLIKDRCAEAHAKKKMVRMQANTEKLHFYLMAAFDHFTQDLNTPFDFVKEMLRHSPVSRNFEGNILNLSLLIKDSAAHPAVRNDAEQIFRVIGPMIASCVMLDAVRQKLPGTISRLLDDRYAKSCIGAIQTFAELYWPCNFENPVLGELGHCCNVKLGHNPKGHQNKQGKIIGHGDYQSSFNITTFQPEWEHLIRASLVQVQSASLRLAREFPDRSELEIAALLHQEHLNELYSNNLGSALSFISYSSCLCCLRELPECALPCGHVLCLPCVEIYGYRTSRTTIEINRCPIHVRDVIASPPWVIVTKPRFAGARTLCLDGGGIRGIIQLHVLRELEKILGPELPVQLFFDLIVGTDFGGIIAIALGVKKWSVSSAIEKFKDLCHEAYIARGISKLPFSKAFSTFYHKSQYKHQPLEGALRRYLSEQPLFGATSHRSWLATSTRVAVTATTTAGRQDVVFANYNRPDLPQKKVPYHFSRADTPTKEIRMWEAARATTATTPLFSPFKKTETGFEYVNGGMCPILAAHYEAKSIWKDIADSPPDLVLSIGSGRNIGDSSKTELGSPTSLHTTTNDSISTSNTPSAVIRQGRGGMGNYKRQNPLGSPGIDPLARKSAASGYIVRNPQAPMLVTFNNPISGQTDRLNDQRLSEKTWSNFLSTHVSRKRAVRRRYRRICPEIFSKLPRFDDVAKLDDVEREAREVLRQNSAELVEIAHRLVASTFFFEKDMASVKQNSLGFTCTVYSRVATYQTTLTVFEGSIFCRFRPHSPEIKALAWFLISLLDGDFEPYFLIEEEDQDGGARQIRQIVLTDSVLQDMHLQGNFQLEQNAPYSSGVHVLPVSGFPRRLMSEDGSGVHQAVISMNSRSTIQRQPSSISTSNASTTPTTSTSFSFSPSIVETAVSPPFSQSSFEKLSPGRNVDDLPELEG</sequence>
<dbReference type="EMBL" id="SKBN01000178">
    <property type="protein sequence ID" value="TGJ81236.1"/>
    <property type="molecule type" value="Genomic_DNA"/>
</dbReference>
<keyword evidence="1" id="KW-0479">Metal-binding</keyword>
<dbReference type="InterPro" id="IPR002641">
    <property type="entry name" value="PNPLA_dom"/>
</dbReference>
<dbReference type="PROSITE" id="PS50089">
    <property type="entry name" value="ZF_RING_2"/>
    <property type="match status" value="1"/>
</dbReference>
<keyword evidence="5" id="KW-0442">Lipid degradation</keyword>
<evidence type="ECO:0000256" key="6">
    <source>
        <dbReference type="ARBA" id="ARBA00023098"/>
    </source>
</evidence>
<feature type="region of interest" description="Disordered" evidence="9">
    <location>
        <begin position="1252"/>
        <end position="1276"/>
    </location>
</feature>
<feature type="compositionally biased region" description="Polar residues" evidence="9">
    <location>
        <begin position="905"/>
        <end position="919"/>
    </location>
</feature>
<feature type="short sequence motif" description="GXGXXG" evidence="8">
    <location>
        <begin position="671"/>
        <end position="676"/>
    </location>
</feature>
<accession>A0A4Z0YUT4</accession>
<comment type="caution">
    <text evidence="8">Lacks conserved residue(s) required for the propagation of feature annotation.</text>
</comment>
<evidence type="ECO:0000256" key="4">
    <source>
        <dbReference type="ARBA" id="ARBA00022833"/>
    </source>
</evidence>
<evidence type="ECO:0000256" key="3">
    <source>
        <dbReference type="ARBA" id="ARBA00022801"/>
    </source>
</evidence>
<proteinExistence type="predicted"/>
<dbReference type="Gene3D" id="3.40.1090.10">
    <property type="entry name" value="Cytosolic phospholipase A2 catalytic domain"/>
    <property type="match status" value="1"/>
</dbReference>
<organism evidence="12 13">
    <name type="scientific">Xylaria hypoxylon</name>
    <dbReference type="NCBI Taxonomy" id="37992"/>
    <lineage>
        <taxon>Eukaryota</taxon>
        <taxon>Fungi</taxon>
        <taxon>Dikarya</taxon>
        <taxon>Ascomycota</taxon>
        <taxon>Pezizomycotina</taxon>
        <taxon>Sordariomycetes</taxon>
        <taxon>Xylariomycetidae</taxon>
        <taxon>Xylariales</taxon>
        <taxon>Xylariaceae</taxon>
        <taxon>Xylaria</taxon>
    </lineage>
</organism>
<dbReference type="STRING" id="37992.A0A4Z0YUT4"/>
<evidence type="ECO:0008006" key="14">
    <source>
        <dbReference type="Google" id="ProtNLM"/>
    </source>
</evidence>
<dbReference type="SUPFAM" id="SSF52540">
    <property type="entry name" value="P-loop containing nucleoside triphosphate hydrolases"/>
    <property type="match status" value="1"/>
</dbReference>
<dbReference type="AlphaFoldDB" id="A0A4Z0YUT4"/>
<evidence type="ECO:0000259" key="10">
    <source>
        <dbReference type="PROSITE" id="PS50089"/>
    </source>
</evidence>
<feature type="compositionally biased region" description="Low complexity" evidence="9">
    <location>
        <begin position="920"/>
        <end position="933"/>
    </location>
</feature>
<dbReference type="GO" id="GO:0047499">
    <property type="term" value="F:calcium-independent phospholipase A2 activity"/>
    <property type="evidence" value="ECO:0007669"/>
    <property type="project" value="TreeGrafter"/>
</dbReference>
<dbReference type="GO" id="GO:0019369">
    <property type="term" value="P:arachidonate metabolic process"/>
    <property type="evidence" value="ECO:0007669"/>
    <property type="project" value="TreeGrafter"/>
</dbReference>
<feature type="region of interest" description="Disordered" evidence="9">
    <location>
        <begin position="902"/>
        <end position="951"/>
    </location>
</feature>
<keyword evidence="6" id="KW-0443">Lipid metabolism</keyword>
<dbReference type="InterPro" id="IPR001841">
    <property type="entry name" value="Znf_RING"/>
</dbReference>
<feature type="domain" description="RING-type" evidence="10">
    <location>
        <begin position="600"/>
        <end position="643"/>
    </location>
</feature>
<dbReference type="Proteomes" id="UP000297716">
    <property type="component" value="Unassembled WGS sequence"/>
</dbReference>
<dbReference type="GO" id="GO:0046486">
    <property type="term" value="P:glycerolipid metabolic process"/>
    <property type="evidence" value="ECO:0007669"/>
    <property type="project" value="UniProtKB-ARBA"/>
</dbReference>
<keyword evidence="13" id="KW-1185">Reference proteome</keyword>
<keyword evidence="2 7" id="KW-0863">Zinc-finger</keyword>
<keyword evidence="3" id="KW-0378">Hydrolase</keyword>
<feature type="region of interest" description="Disordered" evidence="9">
    <location>
        <begin position="167"/>
        <end position="196"/>
    </location>
</feature>
<evidence type="ECO:0000313" key="12">
    <source>
        <dbReference type="EMBL" id="TGJ81236.1"/>
    </source>
</evidence>
<dbReference type="Gene3D" id="3.40.50.300">
    <property type="entry name" value="P-loop containing nucleotide triphosphate hydrolases"/>
    <property type="match status" value="1"/>
</dbReference>
<evidence type="ECO:0000256" key="5">
    <source>
        <dbReference type="ARBA" id="ARBA00022963"/>
    </source>
</evidence>
<dbReference type="InterPro" id="IPR017907">
    <property type="entry name" value="Znf_RING_CS"/>
</dbReference>
<comment type="caution">
    <text evidence="12">The sequence shown here is derived from an EMBL/GenBank/DDBJ whole genome shotgun (WGS) entry which is preliminary data.</text>
</comment>
<protein>
    <recommendedName>
        <fullName evidence="14">PNPLA domain-containing protein</fullName>
    </recommendedName>
</protein>
<dbReference type="PROSITE" id="PS00518">
    <property type="entry name" value="ZF_RING_1"/>
    <property type="match status" value="1"/>
</dbReference>
<evidence type="ECO:0000256" key="7">
    <source>
        <dbReference type="PROSITE-ProRule" id="PRU00175"/>
    </source>
</evidence>
<dbReference type="GO" id="GO:0008270">
    <property type="term" value="F:zinc ion binding"/>
    <property type="evidence" value="ECO:0007669"/>
    <property type="project" value="UniProtKB-KW"/>
</dbReference>
<evidence type="ECO:0000256" key="2">
    <source>
        <dbReference type="ARBA" id="ARBA00022771"/>
    </source>
</evidence>
<feature type="compositionally biased region" description="Low complexity" evidence="9">
    <location>
        <begin position="1222"/>
        <end position="1240"/>
    </location>
</feature>
<evidence type="ECO:0000256" key="9">
    <source>
        <dbReference type="SAM" id="MobiDB-lite"/>
    </source>
</evidence>
<keyword evidence="4" id="KW-0862">Zinc</keyword>
<dbReference type="Pfam" id="PF01734">
    <property type="entry name" value="Patatin"/>
    <property type="match status" value="1"/>
</dbReference>
<dbReference type="SUPFAM" id="SSF52151">
    <property type="entry name" value="FabD/lysophospholipase-like"/>
    <property type="match status" value="1"/>
</dbReference>
<gene>
    <name evidence="12" type="ORF">E0Z10_g7507</name>
</gene>
<dbReference type="CDD" id="cd07199">
    <property type="entry name" value="Pat17_PNPLA8_PNPLA9_like"/>
    <property type="match status" value="1"/>
</dbReference>
<dbReference type="CDD" id="cd16449">
    <property type="entry name" value="RING-HC"/>
    <property type="match status" value="1"/>
</dbReference>
<dbReference type="PANTHER" id="PTHR24185">
    <property type="entry name" value="CALCIUM-INDEPENDENT PHOSPHOLIPASE A2-GAMMA"/>
    <property type="match status" value="1"/>
</dbReference>
<feature type="region of interest" description="Disordered" evidence="9">
    <location>
        <begin position="1214"/>
        <end position="1240"/>
    </location>
</feature>
<dbReference type="PANTHER" id="PTHR24185:SF1">
    <property type="entry name" value="CALCIUM-INDEPENDENT PHOSPHOLIPASE A2-GAMMA"/>
    <property type="match status" value="1"/>
</dbReference>
<dbReference type="OrthoDB" id="194358at2759"/>
<dbReference type="GO" id="GO:0016042">
    <property type="term" value="P:lipid catabolic process"/>
    <property type="evidence" value="ECO:0007669"/>
    <property type="project" value="UniProtKB-KW"/>
</dbReference>
<dbReference type="PROSITE" id="PS51635">
    <property type="entry name" value="PNPLA"/>
    <property type="match status" value="1"/>
</dbReference>
<evidence type="ECO:0000259" key="11">
    <source>
        <dbReference type="PROSITE" id="PS51635"/>
    </source>
</evidence>
<reference evidence="12 13" key="1">
    <citation type="submission" date="2019-03" db="EMBL/GenBank/DDBJ databases">
        <title>Draft genome sequence of Xylaria hypoxylon DSM 108379, a ubiquitous saprotrophic-parasitic fungi on hardwood.</title>
        <authorList>
            <person name="Buettner E."/>
            <person name="Leonhardt S."/>
            <person name="Gebauer A.M."/>
            <person name="Liers C."/>
            <person name="Hofrichter M."/>
            <person name="Kellner H."/>
        </authorList>
    </citation>
    <scope>NUCLEOTIDE SEQUENCE [LARGE SCALE GENOMIC DNA]</scope>
    <source>
        <strain evidence="12 13">DSM 108379</strain>
    </source>
</reference>